<keyword evidence="3 5" id="KW-0732">Signal</keyword>
<evidence type="ECO:0000256" key="3">
    <source>
        <dbReference type="ARBA" id="ARBA00022729"/>
    </source>
</evidence>
<dbReference type="AlphaFoldDB" id="J3LKY1"/>
<evidence type="ECO:0000313" key="8">
    <source>
        <dbReference type="Proteomes" id="UP000006038"/>
    </source>
</evidence>
<accession>J3LKY1</accession>
<dbReference type="PANTHER" id="PTHR23130">
    <property type="entry name" value="CYTOCHROME B561 AND DOMON DOMAIN-CONTAINING PROTEIN"/>
    <property type="match status" value="1"/>
</dbReference>
<dbReference type="GO" id="GO:0016020">
    <property type="term" value="C:membrane"/>
    <property type="evidence" value="ECO:0007669"/>
    <property type="project" value="UniProtKB-SubCell"/>
</dbReference>
<comment type="subcellular location">
    <subcellularLocation>
        <location evidence="1">Membrane</location>
    </subcellularLocation>
</comment>
<keyword evidence="4" id="KW-0472">Membrane</keyword>
<dbReference type="STRING" id="4533.J3LKY1"/>
<evidence type="ECO:0000256" key="1">
    <source>
        <dbReference type="ARBA" id="ARBA00004370"/>
    </source>
</evidence>
<dbReference type="PANTHER" id="PTHR23130:SF216">
    <property type="entry name" value="PROTEIN, PUTATIVE, EXPRESSED-RELATED"/>
    <property type="match status" value="1"/>
</dbReference>
<dbReference type="eggNOG" id="KOG4293">
    <property type="taxonomic scope" value="Eukaryota"/>
</dbReference>
<protein>
    <recommendedName>
        <fullName evidence="6">DOMON domain-containing protein</fullName>
    </recommendedName>
</protein>
<dbReference type="OMA" id="YANKEMI"/>
<keyword evidence="8" id="KW-1185">Reference proteome</keyword>
<organism evidence="7">
    <name type="scientific">Oryza brachyantha</name>
    <name type="common">malo sina</name>
    <dbReference type="NCBI Taxonomy" id="4533"/>
    <lineage>
        <taxon>Eukaryota</taxon>
        <taxon>Viridiplantae</taxon>
        <taxon>Streptophyta</taxon>
        <taxon>Embryophyta</taxon>
        <taxon>Tracheophyta</taxon>
        <taxon>Spermatophyta</taxon>
        <taxon>Magnoliopsida</taxon>
        <taxon>Liliopsida</taxon>
        <taxon>Poales</taxon>
        <taxon>Poaceae</taxon>
        <taxon>BOP clade</taxon>
        <taxon>Oryzoideae</taxon>
        <taxon>Oryzeae</taxon>
        <taxon>Oryzinae</taxon>
        <taxon>Oryza</taxon>
    </lineage>
</organism>
<evidence type="ECO:0000256" key="4">
    <source>
        <dbReference type="ARBA" id="ARBA00023136"/>
    </source>
</evidence>
<dbReference type="PROSITE" id="PS50836">
    <property type="entry name" value="DOMON"/>
    <property type="match status" value="1"/>
</dbReference>
<dbReference type="EnsemblPlants" id="OB03G17070.1">
    <property type="protein sequence ID" value="OB03G17070.1"/>
    <property type="gene ID" value="OB03G17070"/>
</dbReference>
<feature type="signal peptide" evidence="5">
    <location>
        <begin position="1"/>
        <end position="23"/>
    </location>
</feature>
<feature type="chain" id="PRO_5003773997" description="DOMON domain-containing protein" evidence="5">
    <location>
        <begin position="24"/>
        <end position="203"/>
    </location>
</feature>
<evidence type="ECO:0000259" key="6">
    <source>
        <dbReference type="PROSITE" id="PS50836"/>
    </source>
</evidence>
<dbReference type="HOGENOM" id="CLU_036675_2_1_1"/>
<evidence type="ECO:0000256" key="5">
    <source>
        <dbReference type="SAM" id="SignalP"/>
    </source>
</evidence>
<dbReference type="InterPro" id="IPR005018">
    <property type="entry name" value="DOMON_domain"/>
</dbReference>
<dbReference type="Gramene" id="OB03G17070.1">
    <property type="protein sequence ID" value="OB03G17070.1"/>
    <property type="gene ID" value="OB03G17070"/>
</dbReference>
<reference evidence="7" key="2">
    <citation type="submission" date="2013-04" db="UniProtKB">
        <authorList>
            <consortium name="EnsemblPlants"/>
        </authorList>
    </citation>
    <scope>IDENTIFICATION</scope>
</reference>
<proteinExistence type="predicted"/>
<feature type="domain" description="DOMON" evidence="6">
    <location>
        <begin position="50"/>
        <end position="164"/>
    </location>
</feature>
<reference evidence="7" key="1">
    <citation type="journal article" date="2013" name="Nat. Commun.">
        <title>Whole-genome sequencing of Oryza brachyantha reveals mechanisms underlying Oryza genome evolution.</title>
        <authorList>
            <person name="Chen J."/>
            <person name="Huang Q."/>
            <person name="Gao D."/>
            <person name="Wang J."/>
            <person name="Lang Y."/>
            <person name="Liu T."/>
            <person name="Li B."/>
            <person name="Bai Z."/>
            <person name="Luis Goicoechea J."/>
            <person name="Liang C."/>
            <person name="Chen C."/>
            <person name="Zhang W."/>
            <person name="Sun S."/>
            <person name="Liao Y."/>
            <person name="Zhang X."/>
            <person name="Yang L."/>
            <person name="Song C."/>
            <person name="Wang M."/>
            <person name="Shi J."/>
            <person name="Liu G."/>
            <person name="Liu J."/>
            <person name="Zhou H."/>
            <person name="Zhou W."/>
            <person name="Yu Q."/>
            <person name="An N."/>
            <person name="Chen Y."/>
            <person name="Cai Q."/>
            <person name="Wang B."/>
            <person name="Liu B."/>
            <person name="Min J."/>
            <person name="Huang Y."/>
            <person name="Wu H."/>
            <person name="Li Z."/>
            <person name="Zhang Y."/>
            <person name="Yin Y."/>
            <person name="Song W."/>
            <person name="Jiang J."/>
            <person name="Jackson S.A."/>
            <person name="Wing R.A."/>
            <person name="Wang J."/>
            <person name="Chen M."/>
        </authorList>
    </citation>
    <scope>NUCLEOTIDE SEQUENCE [LARGE SCALE GENOMIC DNA]</scope>
    <source>
        <strain evidence="7">cv. IRGC 101232</strain>
    </source>
</reference>
<keyword evidence="2" id="KW-0813">Transport</keyword>
<dbReference type="Pfam" id="PF04526">
    <property type="entry name" value="DUF568"/>
    <property type="match status" value="1"/>
</dbReference>
<dbReference type="Proteomes" id="UP000006038">
    <property type="component" value="Chromosome 3"/>
</dbReference>
<dbReference type="CDD" id="cd09629">
    <property type="entry name" value="DOMON_CIL1_like"/>
    <property type="match status" value="1"/>
</dbReference>
<evidence type="ECO:0000313" key="7">
    <source>
        <dbReference type="EnsemblPlants" id="OB03G17070.1"/>
    </source>
</evidence>
<dbReference type="InterPro" id="IPR045265">
    <property type="entry name" value="AIR12_DOMON"/>
</dbReference>
<name>J3LKY1_ORYBR</name>
<evidence type="ECO:0000256" key="2">
    <source>
        <dbReference type="ARBA" id="ARBA00022448"/>
    </source>
</evidence>
<sequence length="203" mass="20470">MARRGHSAWLPLVAVLLLAAAEAATPPPSARPGVSPPGRSFRRCSSLPVLGASVYWTYHPGNGTADIAYRAPQSSGGWVAWGINSQSSGMVGSGVFIASQDGAGAVAALTTVLESYSPSLTNGSLGFDVPVPPAAEYVGGAYTIYATVALPMNSTVQSMVWQAGPGSTGAIGGHATSGQNVQSMQSLDFLSGETIGASNSTTP</sequence>